<dbReference type="Proteomes" id="UP001302719">
    <property type="component" value="Chromosome"/>
</dbReference>
<dbReference type="KEGG" id="nall:PP769_07545"/>
<evidence type="ECO:0000313" key="1">
    <source>
        <dbReference type="EMBL" id="WNM59598.1"/>
    </source>
</evidence>
<keyword evidence="2" id="KW-1185">Reference proteome</keyword>
<name>A0AA96GIK6_9BACT</name>
<dbReference type="EMBL" id="CP116967">
    <property type="protein sequence ID" value="WNM59598.1"/>
    <property type="molecule type" value="Genomic_DNA"/>
</dbReference>
<sequence>MKNERILIEIPGHLKEKLDVLRTQGYTISGFIRALLERELAHIKLDKPKPRPRIGLED</sequence>
<reference evidence="1 2" key="1">
    <citation type="submission" date="2023-01" db="EMBL/GenBank/DDBJ databases">
        <title>Cultivation and genomic characterization of new, ubiquitous marine nitrite-oxidizing bacteria from the Nitrospirales.</title>
        <authorList>
            <person name="Mueller A.J."/>
            <person name="Daebeler A."/>
            <person name="Herbold C.W."/>
            <person name="Kirkegaard R.H."/>
            <person name="Daims H."/>
        </authorList>
    </citation>
    <scope>NUCLEOTIDE SEQUENCE [LARGE SCALE GENOMIC DNA]</scope>
    <source>
        <strain evidence="1 2">VA</strain>
    </source>
</reference>
<gene>
    <name evidence="1" type="ORF">PP769_07545</name>
</gene>
<evidence type="ECO:0000313" key="2">
    <source>
        <dbReference type="Proteomes" id="UP001302719"/>
    </source>
</evidence>
<dbReference type="RefSeq" id="WP_312646377.1">
    <property type="nucleotide sequence ID" value="NZ_CP116967.1"/>
</dbReference>
<protein>
    <submittedName>
        <fullName evidence="1">Uncharacterized protein</fullName>
    </submittedName>
</protein>
<organism evidence="1 2">
    <name type="scientific">Candidatus Nitrospira allomarina</name>
    <dbReference type="NCBI Taxonomy" id="3020900"/>
    <lineage>
        <taxon>Bacteria</taxon>
        <taxon>Pseudomonadati</taxon>
        <taxon>Nitrospirota</taxon>
        <taxon>Nitrospiria</taxon>
        <taxon>Nitrospirales</taxon>
        <taxon>Nitrospiraceae</taxon>
        <taxon>Nitrospira</taxon>
    </lineage>
</organism>
<accession>A0AA96GIK6</accession>
<dbReference type="AlphaFoldDB" id="A0AA96GIK6"/>
<proteinExistence type="predicted"/>